<dbReference type="InterPro" id="IPR038717">
    <property type="entry name" value="Tc1-like_DDE_dom"/>
</dbReference>
<dbReference type="Gene3D" id="3.30.420.10">
    <property type="entry name" value="Ribonuclease H-like superfamily/Ribonuclease H"/>
    <property type="match status" value="1"/>
</dbReference>
<reference evidence="2 3" key="1">
    <citation type="journal article" date="2017" name="Environ. Microbiol.">
        <title>Decay of the glycolytic pathway and adaptation to intranuclear parasitism within Enterocytozoonidae microsporidia.</title>
        <authorList>
            <person name="Wiredu Boakye D."/>
            <person name="Jaroenlak P."/>
            <person name="Prachumwat A."/>
            <person name="Williams T.A."/>
            <person name="Bateman K.S."/>
            <person name="Itsathitphaisarn O."/>
            <person name="Sritunyalucksana K."/>
            <person name="Paszkiewicz K.H."/>
            <person name="Moore K.A."/>
            <person name="Stentiford G.D."/>
            <person name="Williams B.A."/>
        </authorList>
    </citation>
    <scope>NUCLEOTIDE SEQUENCE [LARGE SCALE GENOMIC DNA]</scope>
    <source>
        <strain evidence="2 3">GB1</strain>
    </source>
</reference>
<sequence length="123" mass="14591">MYTKILNKNLKKSAKNLGLDENFVFQQDNDPKHTAKITDDWFEKNNINVLDRSSQSPDLNPIENLWQYLKLRVHERLPKPVKDLEEIVIEEWYKIAVQVCQTYIDSMERRIEAVFRSKGGHCK</sequence>
<evidence type="ECO:0000313" key="3">
    <source>
        <dbReference type="Proteomes" id="UP000192356"/>
    </source>
</evidence>
<dbReference type="EMBL" id="LVKB01000201">
    <property type="protein sequence ID" value="ORD95727.1"/>
    <property type="molecule type" value="Genomic_DNA"/>
</dbReference>
<comment type="caution">
    <text evidence="2">The sequence shown here is derived from an EMBL/GenBank/DDBJ whole genome shotgun (WGS) entry which is preliminary data.</text>
</comment>
<name>A0A1X0Q7M5_9MICR</name>
<dbReference type="GO" id="GO:0003676">
    <property type="term" value="F:nucleic acid binding"/>
    <property type="evidence" value="ECO:0007669"/>
    <property type="project" value="InterPro"/>
</dbReference>
<dbReference type="Pfam" id="PF13358">
    <property type="entry name" value="DDE_3"/>
    <property type="match status" value="1"/>
</dbReference>
<evidence type="ECO:0000259" key="1">
    <source>
        <dbReference type="Pfam" id="PF13358"/>
    </source>
</evidence>
<evidence type="ECO:0000313" key="2">
    <source>
        <dbReference type="EMBL" id="ORD95727.1"/>
    </source>
</evidence>
<gene>
    <name evidence="2" type="primary">TCB2</name>
    <name evidence="2" type="ORF">HERIO_2261</name>
</gene>
<feature type="domain" description="Tc1-like transposase DDE" evidence="1">
    <location>
        <begin position="22"/>
        <end position="84"/>
    </location>
</feature>
<organism evidence="2 3">
    <name type="scientific">Hepatospora eriocheir</name>
    <dbReference type="NCBI Taxonomy" id="1081669"/>
    <lineage>
        <taxon>Eukaryota</taxon>
        <taxon>Fungi</taxon>
        <taxon>Fungi incertae sedis</taxon>
        <taxon>Microsporidia</taxon>
        <taxon>Hepatosporidae</taxon>
        <taxon>Hepatospora</taxon>
    </lineage>
</organism>
<proteinExistence type="predicted"/>
<dbReference type="Proteomes" id="UP000192356">
    <property type="component" value="Unassembled WGS sequence"/>
</dbReference>
<protein>
    <submittedName>
        <fullName evidence="2">TCB2</fullName>
    </submittedName>
</protein>
<dbReference type="VEuPathDB" id="MicrosporidiaDB:HERIO_2261"/>
<dbReference type="InterPro" id="IPR036397">
    <property type="entry name" value="RNaseH_sf"/>
</dbReference>
<accession>A0A1X0Q7M5</accession>
<keyword evidence="3" id="KW-1185">Reference proteome</keyword>
<dbReference type="OrthoDB" id="2193888at2759"/>
<dbReference type="AlphaFoldDB" id="A0A1X0Q7M5"/>
<dbReference type="VEuPathDB" id="MicrosporidiaDB:A0H76_707"/>